<keyword evidence="9" id="KW-1185">Reference proteome</keyword>
<evidence type="ECO:0000313" key="9">
    <source>
        <dbReference type="Proteomes" id="UP001501391"/>
    </source>
</evidence>
<evidence type="ECO:0000256" key="1">
    <source>
        <dbReference type="ARBA" id="ARBA00001974"/>
    </source>
</evidence>
<dbReference type="SUPFAM" id="SSF51905">
    <property type="entry name" value="FAD/NAD(P)-binding domain"/>
    <property type="match status" value="1"/>
</dbReference>
<feature type="region of interest" description="Disordered" evidence="6">
    <location>
        <begin position="332"/>
        <end position="364"/>
    </location>
</feature>
<evidence type="ECO:0000256" key="5">
    <source>
        <dbReference type="ARBA" id="ARBA00023033"/>
    </source>
</evidence>
<dbReference type="Pfam" id="PF01494">
    <property type="entry name" value="FAD_binding_3"/>
    <property type="match status" value="1"/>
</dbReference>
<dbReference type="PANTHER" id="PTHR13789">
    <property type="entry name" value="MONOOXYGENASE"/>
    <property type="match status" value="1"/>
</dbReference>
<name>A0ABP5NMB9_9ACTN</name>
<protein>
    <submittedName>
        <fullName evidence="8">FAD-dependent monooxygenase</fullName>
    </submittedName>
</protein>
<feature type="domain" description="FAD-binding" evidence="7">
    <location>
        <begin position="3"/>
        <end position="315"/>
    </location>
</feature>
<evidence type="ECO:0000256" key="6">
    <source>
        <dbReference type="SAM" id="MobiDB-lite"/>
    </source>
</evidence>
<sequence>MRILVAGGGISGLAAAVALGQRGHHVLVLEQRPVFTESGAGVRLAPQAFRLLDRLGVGDAVRERSLTINEFRIMDGSTGELVTSVPLPACHGRSHAAHATAHRLDVYEPLLEACWDLDAVQLCTDSRVVGCTQHGESVVAALADGRSVTGDALVLTGGARSVAHDDDQWTGGAPQERAAVYRTVIPMEMVPGRWQDGAATSWVGAEWHVSHYPLPDHRYWSLSVTRHRHRGEDLSGARVDLEHVLAAFPDIGYAARNVLTLGEHWRAWTVPGPRSTSRRVHGRVALVGDTARPARPPEASGLHHALADAVGLGESWDASGTDALSWLADYDTRRGDQPSDAPTDFQPGPRRPLRTGDAPLTCPFLRTGTVPPLELWTP</sequence>
<dbReference type="Gene3D" id="3.50.50.60">
    <property type="entry name" value="FAD/NAD(P)-binding domain"/>
    <property type="match status" value="1"/>
</dbReference>
<dbReference type="RefSeq" id="WP_059251791.1">
    <property type="nucleotide sequence ID" value="NZ_BAAAOQ010000018.1"/>
</dbReference>
<dbReference type="PRINTS" id="PR00420">
    <property type="entry name" value="RNGMNOXGNASE"/>
</dbReference>
<dbReference type="EMBL" id="BAAAOQ010000018">
    <property type="protein sequence ID" value="GAA2200741.1"/>
    <property type="molecule type" value="Genomic_DNA"/>
</dbReference>
<comment type="caution">
    <text evidence="8">The sequence shown here is derived from an EMBL/GenBank/DDBJ whole genome shotgun (WGS) entry which is preliminary data.</text>
</comment>
<evidence type="ECO:0000313" key="8">
    <source>
        <dbReference type="EMBL" id="GAA2200741.1"/>
    </source>
</evidence>
<reference evidence="9" key="1">
    <citation type="journal article" date="2019" name="Int. J. Syst. Evol. Microbiol.">
        <title>The Global Catalogue of Microorganisms (GCM) 10K type strain sequencing project: providing services to taxonomists for standard genome sequencing and annotation.</title>
        <authorList>
            <consortium name="The Broad Institute Genomics Platform"/>
            <consortium name="The Broad Institute Genome Sequencing Center for Infectious Disease"/>
            <person name="Wu L."/>
            <person name="Ma J."/>
        </authorList>
    </citation>
    <scope>NUCLEOTIDE SEQUENCE [LARGE SCALE GENOMIC DNA]</scope>
    <source>
        <strain evidence="9">JCM 14924</strain>
    </source>
</reference>
<dbReference type="InterPro" id="IPR050493">
    <property type="entry name" value="FAD-dep_Monooxygenase_BioMet"/>
</dbReference>
<evidence type="ECO:0000256" key="4">
    <source>
        <dbReference type="ARBA" id="ARBA00023002"/>
    </source>
</evidence>
<keyword evidence="2" id="KW-0285">Flavoprotein</keyword>
<dbReference type="PANTHER" id="PTHR13789:SF318">
    <property type="entry name" value="GERANYLGERANYL DIPHOSPHATE REDUCTASE"/>
    <property type="match status" value="1"/>
</dbReference>
<comment type="cofactor">
    <cofactor evidence="1">
        <name>FAD</name>
        <dbReference type="ChEBI" id="CHEBI:57692"/>
    </cofactor>
</comment>
<dbReference type="InterPro" id="IPR002938">
    <property type="entry name" value="FAD-bd"/>
</dbReference>
<keyword evidence="5 8" id="KW-0503">Monooxygenase</keyword>
<evidence type="ECO:0000259" key="7">
    <source>
        <dbReference type="Pfam" id="PF01494"/>
    </source>
</evidence>
<keyword evidence="4" id="KW-0560">Oxidoreductase</keyword>
<dbReference type="GO" id="GO:0004497">
    <property type="term" value="F:monooxygenase activity"/>
    <property type="evidence" value="ECO:0007669"/>
    <property type="project" value="UniProtKB-KW"/>
</dbReference>
<dbReference type="Proteomes" id="UP001501391">
    <property type="component" value="Unassembled WGS sequence"/>
</dbReference>
<keyword evidence="3" id="KW-0274">FAD</keyword>
<organism evidence="8 9">
    <name type="scientific">Streptomyces bangladeshensis</name>
    <dbReference type="NCBI Taxonomy" id="295352"/>
    <lineage>
        <taxon>Bacteria</taxon>
        <taxon>Bacillati</taxon>
        <taxon>Actinomycetota</taxon>
        <taxon>Actinomycetes</taxon>
        <taxon>Kitasatosporales</taxon>
        <taxon>Streptomycetaceae</taxon>
        <taxon>Streptomyces</taxon>
    </lineage>
</organism>
<proteinExistence type="predicted"/>
<dbReference type="InterPro" id="IPR036188">
    <property type="entry name" value="FAD/NAD-bd_sf"/>
</dbReference>
<gene>
    <name evidence="8" type="ORF">GCM10009787_52890</name>
</gene>
<evidence type="ECO:0000256" key="3">
    <source>
        <dbReference type="ARBA" id="ARBA00022827"/>
    </source>
</evidence>
<accession>A0ABP5NMB9</accession>
<evidence type="ECO:0000256" key="2">
    <source>
        <dbReference type="ARBA" id="ARBA00022630"/>
    </source>
</evidence>